<dbReference type="PANTHER" id="PTHR33164">
    <property type="entry name" value="TRANSCRIPTIONAL REGULATOR, MARR FAMILY"/>
    <property type="match status" value="1"/>
</dbReference>
<dbReference type="SUPFAM" id="SSF46785">
    <property type="entry name" value="Winged helix' DNA-binding domain"/>
    <property type="match status" value="1"/>
</dbReference>
<accession>A0ABR8Z2K8</accession>
<keyword evidence="3" id="KW-1185">Reference proteome</keyword>
<dbReference type="InterPro" id="IPR036390">
    <property type="entry name" value="WH_DNA-bd_sf"/>
</dbReference>
<dbReference type="PANTHER" id="PTHR33164:SF57">
    <property type="entry name" value="MARR-FAMILY TRANSCRIPTIONAL REGULATOR"/>
    <property type="match status" value="1"/>
</dbReference>
<dbReference type="PRINTS" id="PR00598">
    <property type="entry name" value="HTHMARR"/>
</dbReference>
<dbReference type="InterPro" id="IPR039422">
    <property type="entry name" value="MarR/SlyA-like"/>
</dbReference>
<dbReference type="InterPro" id="IPR011991">
    <property type="entry name" value="ArsR-like_HTH"/>
</dbReference>
<protein>
    <submittedName>
        <fullName evidence="2">MarR family transcriptional regulator</fullName>
    </submittedName>
</protein>
<proteinExistence type="predicted"/>
<sequence length="170" mass="18457">MDEQRPSEHHRLIDEVRATGEMVAKFFVHEQLGPIVGSTLTMQQLRLVALLASHGSLGGHELARHLDVSMPTVSGIVDRLVERGMVERREDPTDRRVRLTALSPAGQAFVAEHDAAGWRVGMEILETLDPEDLRALARGLGAMWAAVEAKVAREGGCLPDDCAGGPRLAP</sequence>
<dbReference type="Pfam" id="PF01047">
    <property type="entry name" value="MarR"/>
    <property type="match status" value="1"/>
</dbReference>
<evidence type="ECO:0000259" key="1">
    <source>
        <dbReference type="PROSITE" id="PS50995"/>
    </source>
</evidence>
<dbReference type="CDD" id="cd00090">
    <property type="entry name" value="HTH_ARSR"/>
    <property type="match status" value="1"/>
</dbReference>
<dbReference type="SMART" id="SM00347">
    <property type="entry name" value="HTH_MARR"/>
    <property type="match status" value="1"/>
</dbReference>
<comment type="caution">
    <text evidence="2">The sequence shown here is derived from an EMBL/GenBank/DDBJ whole genome shotgun (WGS) entry which is preliminary data.</text>
</comment>
<evidence type="ECO:0000313" key="2">
    <source>
        <dbReference type="EMBL" id="MBD8062555.1"/>
    </source>
</evidence>
<dbReference type="PROSITE" id="PS50995">
    <property type="entry name" value="HTH_MARR_2"/>
    <property type="match status" value="1"/>
</dbReference>
<reference evidence="2 3" key="1">
    <citation type="submission" date="2020-08" db="EMBL/GenBank/DDBJ databases">
        <title>A Genomic Blueprint of the Chicken Gut Microbiome.</title>
        <authorList>
            <person name="Gilroy R."/>
            <person name="Ravi A."/>
            <person name="Getino M."/>
            <person name="Pursley I."/>
            <person name="Horton D.L."/>
            <person name="Alikhan N.-F."/>
            <person name="Baker D."/>
            <person name="Gharbi K."/>
            <person name="Hall N."/>
            <person name="Watson M."/>
            <person name="Adriaenssens E.M."/>
            <person name="Foster-Nyarko E."/>
            <person name="Jarju S."/>
            <person name="Secka A."/>
            <person name="Antonio M."/>
            <person name="Oren A."/>
            <person name="Chaudhuri R."/>
            <person name="La Ragione R.M."/>
            <person name="Hildebrand F."/>
            <person name="Pallen M.J."/>
        </authorList>
    </citation>
    <scope>NUCLEOTIDE SEQUENCE [LARGE SCALE GENOMIC DNA]</scope>
    <source>
        <strain evidence="2 3">Sa1BUA1</strain>
    </source>
</reference>
<dbReference type="RefSeq" id="WP_251839661.1">
    <property type="nucleotide sequence ID" value="NZ_JACSPO010000004.1"/>
</dbReference>
<feature type="domain" description="HTH marR-type" evidence="1">
    <location>
        <begin position="9"/>
        <end position="145"/>
    </location>
</feature>
<dbReference type="Proteomes" id="UP000661894">
    <property type="component" value="Unassembled WGS sequence"/>
</dbReference>
<organism evidence="2 3">
    <name type="scientific">Oceanitalea stevensii</name>
    <dbReference type="NCBI Taxonomy" id="2763072"/>
    <lineage>
        <taxon>Bacteria</taxon>
        <taxon>Bacillati</taxon>
        <taxon>Actinomycetota</taxon>
        <taxon>Actinomycetes</taxon>
        <taxon>Micrococcales</taxon>
        <taxon>Bogoriellaceae</taxon>
        <taxon>Georgenia</taxon>
    </lineage>
</organism>
<evidence type="ECO:0000313" key="3">
    <source>
        <dbReference type="Proteomes" id="UP000661894"/>
    </source>
</evidence>
<name>A0ABR8Z2K8_9MICO</name>
<dbReference type="Gene3D" id="1.10.10.10">
    <property type="entry name" value="Winged helix-like DNA-binding domain superfamily/Winged helix DNA-binding domain"/>
    <property type="match status" value="1"/>
</dbReference>
<dbReference type="InterPro" id="IPR000835">
    <property type="entry name" value="HTH_MarR-typ"/>
</dbReference>
<dbReference type="EMBL" id="JACSPO010000004">
    <property type="protein sequence ID" value="MBD8062555.1"/>
    <property type="molecule type" value="Genomic_DNA"/>
</dbReference>
<gene>
    <name evidence="2" type="ORF">H9624_09490</name>
</gene>
<dbReference type="InterPro" id="IPR036388">
    <property type="entry name" value="WH-like_DNA-bd_sf"/>
</dbReference>